<dbReference type="Pfam" id="PF08708">
    <property type="entry name" value="PriCT_1"/>
    <property type="match status" value="1"/>
</dbReference>
<comment type="caution">
    <text evidence="3">The sequence shown here is derived from an EMBL/GenBank/DDBJ whole genome shotgun (WGS) entry which is preliminary data.</text>
</comment>
<evidence type="ECO:0000313" key="4">
    <source>
        <dbReference type="Proteomes" id="UP000278327"/>
    </source>
</evidence>
<feature type="domain" description="DNA primase/polymerase bifunctional N-terminal" evidence="2">
    <location>
        <begin position="7"/>
        <end position="165"/>
    </location>
</feature>
<dbReference type="InterPro" id="IPR014820">
    <property type="entry name" value="PriCT_1"/>
</dbReference>
<dbReference type="Proteomes" id="UP000278327">
    <property type="component" value="Unassembled WGS sequence"/>
</dbReference>
<dbReference type="InterPro" id="IPR015330">
    <property type="entry name" value="DNA_primase/pol_bifunc_N"/>
</dbReference>
<name>A0A3N0AUD5_9ACTN</name>
<proteinExistence type="predicted"/>
<dbReference type="Pfam" id="PF05272">
    <property type="entry name" value="VapE-like_dom"/>
    <property type="match status" value="1"/>
</dbReference>
<dbReference type="PANTHER" id="PTHR34985:SF1">
    <property type="entry name" value="SLR0554 PROTEIN"/>
    <property type="match status" value="1"/>
</dbReference>
<dbReference type="SMART" id="SM00943">
    <property type="entry name" value="Prim-Pol"/>
    <property type="match status" value="1"/>
</dbReference>
<dbReference type="InterPro" id="IPR007936">
    <property type="entry name" value="VapE-like_dom"/>
</dbReference>
<evidence type="ECO:0000259" key="1">
    <source>
        <dbReference type="SMART" id="SM00942"/>
    </source>
</evidence>
<dbReference type="AlphaFoldDB" id="A0A3N0AUD5"/>
<sequence>MAMVDEALAYAKRGWAVFPLVERDKIPAVKEGFKAADVDPEWINSIWSQRPNCNIGIATGNSLMVIDLDVDDEQGEDGVATLRAWEREHGELPETCSVVTGRGGLHLYYIVDEPVGCSVNKDAGVDIRGDGGYVVAPPSVHPDTGRTYEWEVPPDEHPPERADDNVMAFVRAYSKRERAGVKFTLPKTIGKGERNNVLFKAASSLWARGEDEEVILSYLESINKIRCNPPMAESEIVGIVKSVTERYEPGVSQAVAIERQSVGLMLSSNGHPMQTIENCTRVLAADTSLAGRFFYDERAYTRMVEGPLPWDSDTRVRPVADADYCGLAAYMERVHGLTSKQKCVDAVMLACHQNRRNLVAEWLDSLEWDGEERIAYLLPMFLGCDPSDYNIAAMRLFMLGAVARAYEPGTKFDYMPVLIGAQGIGKSVFLRRLGHCDEWYCDNMNTVDGDAAAEKLRGMWIVEMAELLAVKKQKDVEAIKAFITSMTDTIRPKYARETEQRPRACVFAGTTNNPQFLTDSTGNRRFLPIDCGKHGASMSLFAPNVQEYFDQAWAEAVRIWKNERPSLILDERIQGYAIEKQEQYLEDDPRIGIIQEYLDVKRVNWEHDGRPDSPDYRVCVKEIMDSALGEKNQTRFLINEINQMMSTVIKGWELYPNNSTGKARTREYGTQKCYVPIVEAQTDV</sequence>
<evidence type="ECO:0000313" key="3">
    <source>
        <dbReference type="EMBL" id="RNL37916.1"/>
    </source>
</evidence>
<evidence type="ECO:0000259" key="2">
    <source>
        <dbReference type="SMART" id="SM00943"/>
    </source>
</evidence>
<feature type="domain" description="Primase C-terminal 1" evidence="1">
    <location>
        <begin position="184"/>
        <end position="249"/>
    </location>
</feature>
<keyword evidence="4" id="KW-1185">Reference proteome</keyword>
<dbReference type="PANTHER" id="PTHR34985">
    <property type="entry name" value="SLR0554 PROTEIN"/>
    <property type="match status" value="1"/>
</dbReference>
<reference evidence="3 4" key="1">
    <citation type="journal article" date="2019" name="Microbiol. Resour. Announc.">
        <title>Draft Genome Sequences of Type Strains of Gordonibacter faecihominis, Paraeggerthella hongkongensis, Parvibacter caecicola,Slackia equolifaciens, Slackia faecicanis, and Slackia isoflavoniconvertens.</title>
        <authorList>
            <person name="Danylec N."/>
            <person name="Stoll D.A."/>
            <person name="Dotsch A."/>
            <person name="Huch M."/>
        </authorList>
    </citation>
    <scope>NUCLEOTIDE SEQUENCE [LARGE SCALE GENOMIC DNA]</scope>
    <source>
        <strain evidence="3 4">DSM 18785</strain>
    </source>
</reference>
<dbReference type="CDD" id="cd04859">
    <property type="entry name" value="Prim_Pol"/>
    <property type="match status" value="1"/>
</dbReference>
<gene>
    <name evidence="3" type="ORF">DMP10_06540</name>
</gene>
<dbReference type="Pfam" id="PF09250">
    <property type="entry name" value="Prim-Pol"/>
    <property type="match status" value="1"/>
</dbReference>
<protein>
    <recommendedName>
        <fullName evidence="5">DNA primase/polymerase bifunctional N-terminal domain-containing protein</fullName>
    </recommendedName>
</protein>
<dbReference type="RefSeq" id="WP_117284389.1">
    <property type="nucleotide sequence ID" value="NZ_JAMTCE010000006.1"/>
</dbReference>
<organism evidence="3 4">
    <name type="scientific">Adlercreutzia equolifaciens subsp. celatus DSM 18785</name>
    <dbReference type="NCBI Taxonomy" id="1121021"/>
    <lineage>
        <taxon>Bacteria</taxon>
        <taxon>Bacillati</taxon>
        <taxon>Actinomycetota</taxon>
        <taxon>Coriobacteriia</taxon>
        <taxon>Eggerthellales</taxon>
        <taxon>Eggerthellaceae</taxon>
        <taxon>Adlercreutzia</taxon>
    </lineage>
</organism>
<dbReference type="SUPFAM" id="SSF56747">
    <property type="entry name" value="Prim-pol domain"/>
    <property type="match status" value="1"/>
</dbReference>
<dbReference type="EMBL" id="QICA01000009">
    <property type="protein sequence ID" value="RNL37916.1"/>
    <property type="molecule type" value="Genomic_DNA"/>
</dbReference>
<evidence type="ECO:0008006" key="5">
    <source>
        <dbReference type="Google" id="ProtNLM"/>
    </source>
</evidence>
<dbReference type="SMART" id="SM00942">
    <property type="entry name" value="PriCT_1"/>
    <property type="match status" value="1"/>
</dbReference>
<accession>A0A3N0AUD5</accession>